<gene>
    <name evidence="7" type="ORF">ACFPM7_26165</name>
</gene>
<reference evidence="8" key="1">
    <citation type="journal article" date="2019" name="Int. J. Syst. Evol. Microbiol.">
        <title>The Global Catalogue of Microorganisms (GCM) 10K type strain sequencing project: providing services to taxonomists for standard genome sequencing and annotation.</title>
        <authorList>
            <consortium name="The Broad Institute Genomics Platform"/>
            <consortium name="The Broad Institute Genome Sequencing Center for Infectious Disease"/>
            <person name="Wu L."/>
            <person name="Ma J."/>
        </authorList>
    </citation>
    <scope>NUCLEOTIDE SEQUENCE [LARGE SCALE GENOMIC DNA]</scope>
    <source>
        <strain evidence="8">CCUG 59778</strain>
    </source>
</reference>
<keyword evidence="3 5" id="KW-1133">Transmembrane helix</keyword>
<keyword evidence="8" id="KW-1185">Reference proteome</keyword>
<keyword evidence="4 5" id="KW-0472">Membrane</keyword>
<dbReference type="EMBL" id="JBHSKF010000017">
    <property type="protein sequence ID" value="MFC5290554.1"/>
    <property type="molecule type" value="Genomic_DNA"/>
</dbReference>
<dbReference type="Gene3D" id="1.20.1720.10">
    <property type="entry name" value="Multidrug resistance protein D"/>
    <property type="match status" value="1"/>
</dbReference>
<evidence type="ECO:0000256" key="2">
    <source>
        <dbReference type="ARBA" id="ARBA00022692"/>
    </source>
</evidence>
<comment type="caution">
    <text evidence="7">The sequence shown here is derived from an EMBL/GenBank/DDBJ whole genome shotgun (WGS) entry which is preliminary data.</text>
</comment>
<feature type="transmembrane region" description="Helical" evidence="5">
    <location>
        <begin position="399"/>
        <end position="420"/>
    </location>
</feature>
<feature type="transmembrane region" description="Helical" evidence="5">
    <location>
        <begin position="334"/>
        <end position="359"/>
    </location>
</feature>
<feature type="transmembrane region" description="Helical" evidence="5">
    <location>
        <begin position="272"/>
        <end position="295"/>
    </location>
</feature>
<dbReference type="InterPro" id="IPR036259">
    <property type="entry name" value="MFS_trans_sf"/>
</dbReference>
<dbReference type="Proteomes" id="UP001596157">
    <property type="component" value="Unassembled WGS sequence"/>
</dbReference>
<dbReference type="PROSITE" id="PS50850">
    <property type="entry name" value="MFS"/>
    <property type="match status" value="1"/>
</dbReference>
<feature type="transmembrane region" description="Helical" evidence="5">
    <location>
        <begin position="371"/>
        <end position="393"/>
    </location>
</feature>
<comment type="subcellular location">
    <subcellularLocation>
        <location evidence="1">Cell membrane</location>
        <topology evidence="1">Multi-pass membrane protein</topology>
    </subcellularLocation>
</comment>
<evidence type="ECO:0000256" key="3">
    <source>
        <dbReference type="ARBA" id="ARBA00022989"/>
    </source>
</evidence>
<dbReference type="SUPFAM" id="SSF103473">
    <property type="entry name" value="MFS general substrate transporter"/>
    <property type="match status" value="1"/>
</dbReference>
<name>A0ABW0EWJ7_9PSEU</name>
<proteinExistence type="predicted"/>
<accession>A0ABW0EWJ7</accession>
<feature type="domain" description="Major facilitator superfamily (MFS) profile" evidence="6">
    <location>
        <begin position="1"/>
        <end position="422"/>
    </location>
</feature>
<dbReference type="InterPro" id="IPR020846">
    <property type="entry name" value="MFS_dom"/>
</dbReference>
<evidence type="ECO:0000256" key="1">
    <source>
        <dbReference type="ARBA" id="ARBA00004651"/>
    </source>
</evidence>
<evidence type="ECO:0000259" key="6">
    <source>
        <dbReference type="PROSITE" id="PS50850"/>
    </source>
</evidence>
<evidence type="ECO:0000313" key="7">
    <source>
        <dbReference type="EMBL" id="MFC5290554.1"/>
    </source>
</evidence>
<feature type="transmembrane region" description="Helical" evidence="5">
    <location>
        <begin position="183"/>
        <end position="200"/>
    </location>
</feature>
<keyword evidence="2 5" id="KW-0812">Transmembrane</keyword>
<feature type="transmembrane region" description="Helical" evidence="5">
    <location>
        <begin position="115"/>
        <end position="139"/>
    </location>
</feature>
<dbReference type="PANTHER" id="PTHR42718:SF39">
    <property type="entry name" value="ACTINORHODIN TRANSPORTER-RELATED"/>
    <property type="match status" value="1"/>
</dbReference>
<dbReference type="InterPro" id="IPR011701">
    <property type="entry name" value="MFS"/>
</dbReference>
<dbReference type="Pfam" id="PF07690">
    <property type="entry name" value="MFS_1"/>
    <property type="match status" value="1"/>
</dbReference>
<feature type="transmembrane region" description="Helical" evidence="5">
    <location>
        <begin position="245"/>
        <end position="266"/>
    </location>
</feature>
<sequence length="422" mass="42056">MITLDFFAVNVALPAIAAELGAGPAAVQLVVVGYGLAYAAGLITWGRLGDLHGRRRLFAIGLGLFTAASAACGLAPSAGLLVAARVLQGVAAGMMAPQVLAILGTSFDGPARVRAFAAFGLAKGMAGVFGQLIGGALITADADGLGWRLVFLVNIPIGLLALLRVRSVIPESRVDGGVLDGRGAALAALALTAFVLPLVVGREQGWPVWAWLSLAGAVVLAAVFARVQKLVDVRVFSRRGFTRGALLTTGYYAAMGAFLLVLSLYLQDGLGLGPLGAGLLYTALGAGFLVVLVRGPAVVTRLGGHRVIAIGALALSAGWVALAGTVLATDEPLWLVPALLVCGLGMGLVMAQLTATAIADVPPEQVGAASGVLNTAIQVGSAVGAAAIGVVFYGVAGPAAALAASLGALAALGIVIAASVPK</sequence>
<dbReference type="Gene3D" id="1.20.1250.20">
    <property type="entry name" value="MFS general substrate transporter like domains"/>
    <property type="match status" value="1"/>
</dbReference>
<feature type="transmembrane region" description="Helical" evidence="5">
    <location>
        <begin position="145"/>
        <end position="163"/>
    </location>
</feature>
<feature type="transmembrane region" description="Helical" evidence="5">
    <location>
        <begin position="82"/>
        <end position="103"/>
    </location>
</feature>
<dbReference type="PANTHER" id="PTHR42718">
    <property type="entry name" value="MAJOR FACILITATOR SUPERFAMILY MULTIDRUG TRANSPORTER MFSC"/>
    <property type="match status" value="1"/>
</dbReference>
<evidence type="ECO:0000256" key="5">
    <source>
        <dbReference type="SAM" id="Phobius"/>
    </source>
</evidence>
<feature type="transmembrane region" description="Helical" evidence="5">
    <location>
        <begin position="307"/>
        <end position="328"/>
    </location>
</feature>
<dbReference type="RefSeq" id="WP_378250444.1">
    <property type="nucleotide sequence ID" value="NZ_JBHSKF010000017.1"/>
</dbReference>
<feature type="transmembrane region" description="Helical" evidence="5">
    <location>
        <begin position="206"/>
        <end position="225"/>
    </location>
</feature>
<protein>
    <submittedName>
        <fullName evidence="7">MFS transporter</fullName>
    </submittedName>
</protein>
<dbReference type="CDD" id="cd17321">
    <property type="entry name" value="MFS_MMR_MDR_like"/>
    <property type="match status" value="1"/>
</dbReference>
<organism evidence="7 8">
    <name type="scientific">Actinokineospora guangxiensis</name>
    <dbReference type="NCBI Taxonomy" id="1490288"/>
    <lineage>
        <taxon>Bacteria</taxon>
        <taxon>Bacillati</taxon>
        <taxon>Actinomycetota</taxon>
        <taxon>Actinomycetes</taxon>
        <taxon>Pseudonocardiales</taxon>
        <taxon>Pseudonocardiaceae</taxon>
        <taxon>Actinokineospora</taxon>
    </lineage>
</organism>
<evidence type="ECO:0000256" key="4">
    <source>
        <dbReference type="ARBA" id="ARBA00023136"/>
    </source>
</evidence>
<evidence type="ECO:0000313" key="8">
    <source>
        <dbReference type="Proteomes" id="UP001596157"/>
    </source>
</evidence>
<feature type="transmembrane region" description="Helical" evidence="5">
    <location>
        <begin position="57"/>
        <end position="76"/>
    </location>
</feature>